<evidence type="ECO:0000313" key="4">
    <source>
        <dbReference type="EMBL" id="QPC82447.1"/>
    </source>
</evidence>
<dbReference type="Proteomes" id="UP000594468">
    <property type="component" value="Chromosome"/>
</dbReference>
<accession>A0A7S8E8R5</accession>
<protein>
    <submittedName>
        <fullName evidence="4">N-acetyltransferase</fullName>
    </submittedName>
</protein>
<reference evidence="4 5" key="1">
    <citation type="submission" date="2020-02" db="EMBL/GenBank/DDBJ databases">
        <authorList>
            <person name="Zheng R.K."/>
            <person name="Sun C.M."/>
        </authorList>
    </citation>
    <scope>NUCLEOTIDE SEQUENCE [LARGE SCALE GENOMIC DNA]</scope>
    <source>
        <strain evidence="5">rifampicinis</strain>
    </source>
</reference>
<dbReference type="RefSeq" id="WP_195170516.1">
    <property type="nucleotide sequence ID" value="NZ_CP062983.1"/>
</dbReference>
<feature type="domain" description="N-acetyltransferase" evidence="3">
    <location>
        <begin position="3"/>
        <end position="163"/>
    </location>
</feature>
<keyword evidence="2" id="KW-0012">Acyltransferase</keyword>
<keyword evidence="5" id="KW-1185">Reference proteome</keyword>
<dbReference type="CDD" id="cd04301">
    <property type="entry name" value="NAT_SF"/>
    <property type="match status" value="1"/>
</dbReference>
<dbReference type="PANTHER" id="PTHR43072">
    <property type="entry name" value="N-ACETYLTRANSFERASE"/>
    <property type="match status" value="1"/>
</dbReference>
<dbReference type="InterPro" id="IPR000182">
    <property type="entry name" value="GNAT_dom"/>
</dbReference>
<name>A0A7S8E8R5_9CHLR</name>
<dbReference type="PROSITE" id="PS51186">
    <property type="entry name" value="GNAT"/>
    <property type="match status" value="1"/>
</dbReference>
<evidence type="ECO:0000313" key="5">
    <source>
        <dbReference type="Proteomes" id="UP000594468"/>
    </source>
</evidence>
<dbReference type="NCBIfam" id="NF040504">
    <property type="entry name" value="resist_ArsN1b"/>
    <property type="match status" value="1"/>
</dbReference>
<dbReference type="Gene3D" id="3.40.630.30">
    <property type="match status" value="1"/>
</dbReference>
<evidence type="ECO:0000256" key="1">
    <source>
        <dbReference type="ARBA" id="ARBA00022679"/>
    </source>
</evidence>
<keyword evidence="1 4" id="KW-0808">Transferase</keyword>
<dbReference type="EMBL" id="CP062983">
    <property type="protein sequence ID" value="QPC82447.1"/>
    <property type="molecule type" value="Genomic_DNA"/>
</dbReference>
<evidence type="ECO:0000259" key="3">
    <source>
        <dbReference type="PROSITE" id="PS51186"/>
    </source>
</evidence>
<sequence length="200" mass="22265">MTVHMRMACMDDATQIQAIYAPIVAETIISFEQVVPTVEEIAERIQKAIDRYPWLVCTQDGVIMGYVYGSTHRARAAYQWSVDVSVYVHSAYRRRGIARALYTALFSMLATQGYYNAYAGIALPNAGSVGIHEAMGFVPVGVYKEVGYKLGAWHDVGWWQLAIQPKAGEPQTPVPITDLIDSPHWDNAIDMGMAHLKDLI</sequence>
<dbReference type="SUPFAM" id="SSF55729">
    <property type="entry name" value="Acyl-CoA N-acyltransferases (Nat)"/>
    <property type="match status" value="1"/>
</dbReference>
<proteinExistence type="predicted"/>
<dbReference type="KEGG" id="pmet:G4Y79_22625"/>
<dbReference type="InterPro" id="IPR016181">
    <property type="entry name" value="Acyl_CoA_acyltransferase"/>
</dbReference>
<gene>
    <name evidence="4" type="ORF">G4Y79_22625</name>
</gene>
<dbReference type="AlphaFoldDB" id="A0A7S8E8R5"/>
<dbReference type="GO" id="GO:0016747">
    <property type="term" value="F:acyltransferase activity, transferring groups other than amino-acyl groups"/>
    <property type="evidence" value="ECO:0007669"/>
    <property type="project" value="InterPro"/>
</dbReference>
<evidence type="ECO:0000256" key="2">
    <source>
        <dbReference type="ARBA" id="ARBA00023315"/>
    </source>
</evidence>
<dbReference type="Pfam" id="PF13420">
    <property type="entry name" value="Acetyltransf_4"/>
    <property type="match status" value="1"/>
</dbReference>
<organism evidence="4 5">
    <name type="scientific">Phototrophicus methaneseepsis</name>
    <dbReference type="NCBI Taxonomy" id="2710758"/>
    <lineage>
        <taxon>Bacteria</taxon>
        <taxon>Bacillati</taxon>
        <taxon>Chloroflexota</taxon>
        <taxon>Candidatus Thermofontia</taxon>
        <taxon>Phototrophicales</taxon>
        <taxon>Phototrophicaceae</taxon>
        <taxon>Phototrophicus</taxon>
    </lineage>
</organism>
<dbReference type="PANTHER" id="PTHR43072:SF23">
    <property type="entry name" value="UPF0039 PROTEIN C11D3.02C"/>
    <property type="match status" value="1"/>
</dbReference>